<dbReference type="VEuPathDB" id="VectorBase:AFAF006103"/>
<proteinExistence type="predicted"/>
<reference evidence="3" key="1">
    <citation type="submission" date="2014-01" db="EMBL/GenBank/DDBJ databases">
        <title>The Genome Sequence of Anopheles farauti FAR1 (V2).</title>
        <authorList>
            <consortium name="The Broad Institute Genomics Platform"/>
            <person name="Neafsey D.E."/>
            <person name="Besansky N."/>
            <person name="Howell P."/>
            <person name="Walton C."/>
            <person name="Young S.K."/>
            <person name="Zeng Q."/>
            <person name="Gargeya S."/>
            <person name="Fitzgerald M."/>
            <person name="Haas B."/>
            <person name="Abouelleil A."/>
            <person name="Allen A.W."/>
            <person name="Alvarado L."/>
            <person name="Arachchi H.M."/>
            <person name="Berlin A.M."/>
            <person name="Chapman S.B."/>
            <person name="Gainer-Dewar J."/>
            <person name="Goldberg J."/>
            <person name="Griggs A."/>
            <person name="Gujja S."/>
            <person name="Hansen M."/>
            <person name="Howarth C."/>
            <person name="Imamovic A."/>
            <person name="Ireland A."/>
            <person name="Larimer J."/>
            <person name="McCowan C."/>
            <person name="Murphy C."/>
            <person name="Pearson M."/>
            <person name="Poon T.W."/>
            <person name="Priest M."/>
            <person name="Roberts A."/>
            <person name="Saif S."/>
            <person name="Shea T."/>
            <person name="Sisk P."/>
            <person name="Sykes S."/>
            <person name="Wortman J."/>
            <person name="Nusbaum C."/>
            <person name="Birren B."/>
        </authorList>
    </citation>
    <scope>NUCLEOTIDE SEQUENCE [LARGE SCALE GENOMIC DNA]</scope>
    <source>
        <strain evidence="3">FAR1</strain>
    </source>
</reference>
<evidence type="ECO:0000313" key="3">
    <source>
        <dbReference type="Proteomes" id="UP000075886"/>
    </source>
</evidence>
<protein>
    <submittedName>
        <fullName evidence="2">Uncharacterized protein</fullName>
    </submittedName>
</protein>
<accession>A0A182QA54</accession>
<name>A0A182QA54_9DIPT</name>
<keyword evidence="3" id="KW-1185">Reference proteome</keyword>
<dbReference type="AlphaFoldDB" id="A0A182QA54"/>
<feature type="region of interest" description="Disordered" evidence="1">
    <location>
        <begin position="32"/>
        <end position="68"/>
    </location>
</feature>
<sequence>MYRIGSMLSSINPRQIDSSCRLSIVHSSTVVLKTSSREAPSRRNSSTDPPNPRQIAHSGPSRAVGNSRTSCARSLFPIRDASIKRRKFATVLAYPFGRKRSAPTVEVLSTTNASSRDSSVPSSTVTCFISVAVYGVAVARLLSPTTTPLLEPDFKQGSTTGLFTSDDKETEFAQCAFISGLNLNCSQCRQNGAPCELLCC</sequence>
<reference evidence="2" key="2">
    <citation type="submission" date="2020-05" db="UniProtKB">
        <authorList>
            <consortium name="EnsemblMetazoa"/>
        </authorList>
    </citation>
    <scope>IDENTIFICATION</scope>
    <source>
        <strain evidence="2">FAR1</strain>
    </source>
</reference>
<organism evidence="2 3">
    <name type="scientific">Anopheles farauti</name>
    <dbReference type="NCBI Taxonomy" id="69004"/>
    <lineage>
        <taxon>Eukaryota</taxon>
        <taxon>Metazoa</taxon>
        <taxon>Ecdysozoa</taxon>
        <taxon>Arthropoda</taxon>
        <taxon>Hexapoda</taxon>
        <taxon>Insecta</taxon>
        <taxon>Pterygota</taxon>
        <taxon>Neoptera</taxon>
        <taxon>Endopterygota</taxon>
        <taxon>Diptera</taxon>
        <taxon>Nematocera</taxon>
        <taxon>Culicoidea</taxon>
        <taxon>Culicidae</taxon>
        <taxon>Anophelinae</taxon>
        <taxon>Anopheles</taxon>
    </lineage>
</organism>
<evidence type="ECO:0000313" key="2">
    <source>
        <dbReference type="EnsemblMetazoa" id="AFAF006103-PA"/>
    </source>
</evidence>
<dbReference type="EMBL" id="AXCN02000747">
    <property type="status" value="NOT_ANNOTATED_CDS"/>
    <property type="molecule type" value="Genomic_DNA"/>
</dbReference>
<dbReference type="EnsemblMetazoa" id="AFAF006103-RA">
    <property type="protein sequence ID" value="AFAF006103-PA"/>
    <property type="gene ID" value="AFAF006103"/>
</dbReference>
<dbReference type="Proteomes" id="UP000075886">
    <property type="component" value="Unassembled WGS sequence"/>
</dbReference>
<evidence type="ECO:0000256" key="1">
    <source>
        <dbReference type="SAM" id="MobiDB-lite"/>
    </source>
</evidence>